<evidence type="ECO:0000256" key="1">
    <source>
        <dbReference type="SAM" id="Phobius"/>
    </source>
</evidence>
<keyword evidence="1" id="KW-1133">Transmembrane helix</keyword>
<keyword evidence="1" id="KW-0812">Transmembrane</keyword>
<accession>A0A1G2H866</accession>
<sequence length="186" mass="21087">MNPITVDLIPKKRSRRSQIISEIRDLATNLYVAMSFLPILAFLSLFGILYFYNIQIKDESLKIIGEIDGVEKQVDLDKKAEMEAFSGRLDALKFLLDNHTRNSKVFKLVEDLTHKRASFNAFEFGAEDGSLIMSGVTENYKTLGEQIIAFERSKDVSDLSITNVNLEFGGEVVFTVSFKVNESIYK</sequence>
<proteinExistence type="predicted"/>
<evidence type="ECO:0008006" key="4">
    <source>
        <dbReference type="Google" id="ProtNLM"/>
    </source>
</evidence>
<dbReference type="Proteomes" id="UP000177932">
    <property type="component" value="Unassembled WGS sequence"/>
</dbReference>
<dbReference type="AlphaFoldDB" id="A0A1G2H866"/>
<evidence type="ECO:0000313" key="3">
    <source>
        <dbReference type="Proteomes" id="UP000177932"/>
    </source>
</evidence>
<feature type="transmembrane region" description="Helical" evidence="1">
    <location>
        <begin position="30"/>
        <end position="52"/>
    </location>
</feature>
<dbReference type="STRING" id="1802158.A2827_03415"/>
<organism evidence="2 3">
    <name type="scientific">Candidatus Spechtbacteria bacterium RIFCSPHIGHO2_01_FULL_43_30</name>
    <dbReference type="NCBI Taxonomy" id="1802158"/>
    <lineage>
        <taxon>Bacteria</taxon>
        <taxon>Candidatus Spechtiibacteriota</taxon>
    </lineage>
</organism>
<keyword evidence="1" id="KW-0472">Membrane</keyword>
<name>A0A1G2H866_9BACT</name>
<dbReference type="EMBL" id="MHOD01000002">
    <property type="protein sequence ID" value="OGZ58674.1"/>
    <property type="molecule type" value="Genomic_DNA"/>
</dbReference>
<gene>
    <name evidence="2" type="ORF">A2827_03415</name>
</gene>
<evidence type="ECO:0000313" key="2">
    <source>
        <dbReference type="EMBL" id="OGZ58674.1"/>
    </source>
</evidence>
<comment type="caution">
    <text evidence="2">The sequence shown here is derived from an EMBL/GenBank/DDBJ whole genome shotgun (WGS) entry which is preliminary data.</text>
</comment>
<protein>
    <recommendedName>
        <fullName evidence="4">Fimbrial assembly protein</fullName>
    </recommendedName>
</protein>
<reference evidence="2 3" key="1">
    <citation type="journal article" date="2016" name="Nat. Commun.">
        <title>Thousands of microbial genomes shed light on interconnected biogeochemical processes in an aquifer system.</title>
        <authorList>
            <person name="Anantharaman K."/>
            <person name="Brown C.T."/>
            <person name="Hug L.A."/>
            <person name="Sharon I."/>
            <person name="Castelle C.J."/>
            <person name="Probst A.J."/>
            <person name="Thomas B.C."/>
            <person name="Singh A."/>
            <person name="Wilkins M.J."/>
            <person name="Karaoz U."/>
            <person name="Brodie E.L."/>
            <person name="Williams K.H."/>
            <person name="Hubbard S.S."/>
            <person name="Banfield J.F."/>
        </authorList>
    </citation>
    <scope>NUCLEOTIDE SEQUENCE [LARGE SCALE GENOMIC DNA]</scope>
</reference>